<dbReference type="EMBL" id="BLJE01000002">
    <property type="protein sequence ID" value="GFE65148.1"/>
    <property type="molecule type" value="Genomic_DNA"/>
</dbReference>
<accession>A0A6N6JIN5</accession>
<dbReference type="PANTHER" id="PTHR47623:SF1">
    <property type="entry name" value="OS09G0287300 PROTEIN"/>
    <property type="match status" value="1"/>
</dbReference>
<reference evidence="2 3" key="1">
    <citation type="submission" date="2019-12" db="EMBL/GenBank/DDBJ databases">
        <title>Litoreibacter badius sp. nov., a novel bacteriochlorophyll a-containing bacterium in the genus Litoreibacter.</title>
        <authorList>
            <person name="Kanamuro M."/>
            <person name="Takabe Y."/>
            <person name="Mori K."/>
            <person name="Takaichi S."/>
            <person name="Hanada S."/>
        </authorList>
    </citation>
    <scope>NUCLEOTIDE SEQUENCE [LARGE SCALE GENOMIC DNA]</scope>
    <source>
        <strain evidence="2 3">K6</strain>
    </source>
</reference>
<gene>
    <name evidence="2" type="ORF">KIN_22220</name>
</gene>
<name>A0A6N6JIN5_9RHOB</name>
<dbReference type="InterPro" id="IPR013078">
    <property type="entry name" value="His_Pase_superF_clade-1"/>
</dbReference>
<dbReference type="Proteomes" id="UP000436822">
    <property type="component" value="Unassembled WGS sequence"/>
</dbReference>
<comment type="caution">
    <text evidence="2">The sequence shown here is derived from an EMBL/GenBank/DDBJ whole genome shotgun (WGS) entry which is preliminary data.</text>
</comment>
<proteinExistence type="predicted"/>
<evidence type="ECO:0000313" key="2">
    <source>
        <dbReference type="EMBL" id="GFE65148.1"/>
    </source>
</evidence>
<dbReference type="CDD" id="cd07067">
    <property type="entry name" value="HP_PGM_like"/>
    <property type="match status" value="1"/>
</dbReference>
<dbReference type="OrthoDB" id="9810154at2"/>
<dbReference type="AlphaFoldDB" id="A0A6N6JIN5"/>
<dbReference type="InterPro" id="IPR029033">
    <property type="entry name" value="His_PPase_superfam"/>
</dbReference>
<dbReference type="Pfam" id="PF00300">
    <property type="entry name" value="His_Phos_1"/>
    <property type="match status" value="1"/>
</dbReference>
<keyword evidence="3" id="KW-1185">Reference proteome</keyword>
<organism evidence="2 3">
    <name type="scientific">Litoreibacter roseus</name>
    <dbReference type="NCBI Taxonomy" id="2601869"/>
    <lineage>
        <taxon>Bacteria</taxon>
        <taxon>Pseudomonadati</taxon>
        <taxon>Pseudomonadota</taxon>
        <taxon>Alphaproteobacteria</taxon>
        <taxon>Rhodobacterales</taxon>
        <taxon>Roseobacteraceae</taxon>
        <taxon>Litoreibacter</taxon>
    </lineage>
</organism>
<sequence length="167" mass="18359">MKLILTRHAKSDWDDPMVSDHDRGLTGRGKRSAAAIGAWLQREGFVPSKVYSSTAQRAKWTTALAVEELTPKPSVSFHAGLYHASLDRILAIIGEAPKGDLMVVGHNPGFAELAMALCTNRPAHPQFRRFPTAATLVLECEIKAWSDLERNVSRSLAFVVPRELGVE</sequence>
<dbReference type="PANTHER" id="PTHR47623">
    <property type="entry name" value="OS09G0287300 PROTEIN"/>
    <property type="match status" value="1"/>
</dbReference>
<evidence type="ECO:0000313" key="3">
    <source>
        <dbReference type="Proteomes" id="UP000436822"/>
    </source>
</evidence>
<dbReference type="SUPFAM" id="SSF53254">
    <property type="entry name" value="Phosphoglycerate mutase-like"/>
    <property type="match status" value="1"/>
</dbReference>
<evidence type="ECO:0000256" key="1">
    <source>
        <dbReference type="PIRSR" id="PIRSR613078-2"/>
    </source>
</evidence>
<feature type="binding site" evidence="1">
    <location>
        <position position="57"/>
    </location>
    <ligand>
        <name>substrate</name>
    </ligand>
</feature>
<protein>
    <submittedName>
        <fullName evidence="2">Phosphoglycerate mutase</fullName>
    </submittedName>
</protein>
<dbReference type="Gene3D" id="3.40.50.1240">
    <property type="entry name" value="Phosphoglycerate mutase-like"/>
    <property type="match status" value="1"/>
</dbReference>
<dbReference type="RefSeq" id="WP_159806855.1">
    <property type="nucleotide sequence ID" value="NZ_BLJE01000002.1"/>
</dbReference>
<dbReference type="SMART" id="SM00855">
    <property type="entry name" value="PGAM"/>
    <property type="match status" value="1"/>
</dbReference>